<reference evidence="1 2" key="1">
    <citation type="submission" date="2021-06" db="EMBL/GenBank/DDBJ databases">
        <title>Caerostris extrusa draft genome.</title>
        <authorList>
            <person name="Kono N."/>
            <person name="Arakawa K."/>
        </authorList>
    </citation>
    <scope>NUCLEOTIDE SEQUENCE [LARGE SCALE GENOMIC DNA]</scope>
</reference>
<keyword evidence="2" id="KW-1185">Reference proteome</keyword>
<dbReference type="AlphaFoldDB" id="A0AAV4TZI0"/>
<comment type="caution">
    <text evidence="1">The sequence shown here is derived from an EMBL/GenBank/DDBJ whole genome shotgun (WGS) entry which is preliminary data.</text>
</comment>
<organism evidence="1 2">
    <name type="scientific">Caerostris extrusa</name>
    <name type="common">Bark spider</name>
    <name type="synonym">Caerostris bankana</name>
    <dbReference type="NCBI Taxonomy" id="172846"/>
    <lineage>
        <taxon>Eukaryota</taxon>
        <taxon>Metazoa</taxon>
        <taxon>Ecdysozoa</taxon>
        <taxon>Arthropoda</taxon>
        <taxon>Chelicerata</taxon>
        <taxon>Arachnida</taxon>
        <taxon>Araneae</taxon>
        <taxon>Araneomorphae</taxon>
        <taxon>Entelegynae</taxon>
        <taxon>Araneoidea</taxon>
        <taxon>Araneidae</taxon>
        <taxon>Caerostris</taxon>
    </lineage>
</organism>
<dbReference type="EMBL" id="BPLR01012012">
    <property type="protein sequence ID" value="GIY50697.1"/>
    <property type="molecule type" value="Genomic_DNA"/>
</dbReference>
<dbReference type="Proteomes" id="UP001054945">
    <property type="component" value="Unassembled WGS sequence"/>
</dbReference>
<protein>
    <submittedName>
        <fullName evidence="1">Uncharacterized protein</fullName>
    </submittedName>
</protein>
<evidence type="ECO:0000313" key="1">
    <source>
        <dbReference type="EMBL" id="GIY50697.1"/>
    </source>
</evidence>
<proteinExistence type="predicted"/>
<name>A0AAV4TZI0_CAEEX</name>
<gene>
    <name evidence="1" type="ORF">CEXT_624681</name>
</gene>
<accession>A0AAV4TZI0</accession>
<sequence length="172" mass="19800">MILYAFIFDSWDPSLWQSKLEVFTDHMKPAPTCLSDTPRLVQGQFNTNVWHHRKHQCSSDPNSISDKFLQNDPYEIFMSFELTSLVSEGRKGELGRTAITVQALKRFLGRSNLQSQLVDFISKLRPNPVSWPAGRLQKAASGKLSSRWRMTDRSKEASLSLSYRLTKLKTKY</sequence>
<evidence type="ECO:0000313" key="2">
    <source>
        <dbReference type="Proteomes" id="UP001054945"/>
    </source>
</evidence>